<sequence>MIADILPQKVMMNLLLDSKAQSKISPDSVSSSGLQKLPCNAGPLTNDQKNKRTNQEDLPVASIRPLPKIILPILETNKKKQKASILTLTPSKENLEEKERENSKNEDKKRECEERVKKNLFNKTKKKKKILNRFHKNLMKKYYVQAAKNDTLLLQLKFGSSAVSAKVGCTKLHEL</sequence>
<evidence type="ECO:0000313" key="2">
    <source>
        <dbReference type="Proteomes" id="UP001056778"/>
    </source>
</evidence>
<name>A0ACB9SJ06_HOLOL</name>
<reference evidence="1" key="1">
    <citation type="submission" date="2022-04" db="EMBL/GenBank/DDBJ databases">
        <title>Chromosome-scale genome assembly of Holotrichia oblita Faldermann.</title>
        <authorList>
            <person name="Rongchong L."/>
        </authorList>
    </citation>
    <scope>NUCLEOTIDE SEQUENCE</scope>
    <source>
        <strain evidence="1">81SQS9</strain>
    </source>
</reference>
<dbReference type="Proteomes" id="UP001056778">
    <property type="component" value="Chromosome 9"/>
</dbReference>
<dbReference type="EMBL" id="CM043023">
    <property type="protein sequence ID" value="KAI4455108.1"/>
    <property type="molecule type" value="Genomic_DNA"/>
</dbReference>
<comment type="caution">
    <text evidence="1">The sequence shown here is derived from an EMBL/GenBank/DDBJ whole genome shotgun (WGS) entry which is preliminary data.</text>
</comment>
<gene>
    <name evidence="1" type="ORF">MML48_9g00021864</name>
</gene>
<accession>A0ACB9SJ06</accession>
<protein>
    <submittedName>
        <fullName evidence="1">Uncharacterized protein</fullName>
    </submittedName>
</protein>
<organism evidence="1 2">
    <name type="scientific">Holotrichia oblita</name>
    <name type="common">Chafer beetle</name>
    <dbReference type="NCBI Taxonomy" id="644536"/>
    <lineage>
        <taxon>Eukaryota</taxon>
        <taxon>Metazoa</taxon>
        <taxon>Ecdysozoa</taxon>
        <taxon>Arthropoda</taxon>
        <taxon>Hexapoda</taxon>
        <taxon>Insecta</taxon>
        <taxon>Pterygota</taxon>
        <taxon>Neoptera</taxon>
        <taxon>Endopterygota</taxon>
        <taxon>Coleoptera</taxon>
        <taxon>Polyphaga</taxon>
        <taxon>Scarabaeiformia</taxon>
        <taxon>Scarabaeidae</taxon>
        <taxon>Melolonthinae</taxon>
        <taxon>Holotrichia</taxon>
    </lineage>
</organism>
<evidence type="ECO:0000313" key="1">
    <source>
        <dbReference type="EMBL" id="KAI4455108.1"/>
    </source>
</evidence>
<keyword evidence="2" id="KW-1185">Reference proteome</keyword>
<proteinExistence type="predicted"/>